<gene>
    <name evidence="1" type="ORF">GCM10007231_19560</name>
</gene>
<dbReference type="Proteomes" id="UP000630594">
    <property type="component" value="Unassembled WGS sequence"/>
</dbReference>
<evidence type="ECO:0000313" key="2">
    <source>
        <dbReference type="Proteomes" id="UP000630594"/>
    </source>
</evidence>
<comment type="caution">
    <text evidence="1">The sequence shown here is derived from an EMBL/GenBank/DDBJ whole genome shotgun (WGS) entry which is preliminary data.</text>
</comment>
<proteinExistence type="predicted"/>
<evidence type="ECO:0008006" key="3">
    <source>
        <dbReference type="Google" id="ProtNLM"/>
    </source>
</evidence>
<organism evidence="1 2">
    <name type="scientific">Nocardioides daphniae</name>
    <dbReference type="NCBI Taxonomy" id="402297"/>
    <lineage>
        <taxon>Bacteria</taxon>
        <taxon>Bacillati</taxon>
        <taxon>Actinomycetota</taxon>
        <taxon>Actinomycetes</taxon>
        <taxon>Propionibacteriales</taxon>
        <taxon>Nocardioidaceae</taxon>
        <taxon>Nocardioides</taxon>
    </lineage>
</organism>
<reference evidence="2" key="1">
    <citation type="journal article" date="2019" name="Int. J. Syst. Evol. Microbiol.">
        <title>The Global Catalogue of Microorganisms (GCM) 10K type strain sequencing project: providing services to taxonomists for standard genome sequencing and annotation.</title>
        <authorList>
            <consortium name="The Broad Institute Genomics Platform"/>
            <consortium name="The Broad Institute Genome Sequencing Center for Infectious Disease"/>
            <person name="Wu L."/>
            <person name="Ma J."/>
        </authorList>
    </citation>
    <scope>NUCLEOTIDE SEQUENCE [LARGE SCALE GENOMIC DNA]</scope>
    <source>
        <strain evidence="2">CCM 7403</strain>
    </source>
</reference>
<name>A0ABQ1Q9U8_9ACTN</name>
<keyword evidence="2" id="KW-1185">Reference proteome</keyword>
<sequence length="382" mass="41069">MTAEFRRRVVLVVLLIIGVPLVVALAIQSETDPPGVVGDYLDCLPYTTPKSVADINRFVRSTGATPGFAGGDVGASAQLSDGRSLWVFGDTTRPVDEAGASMVRNSLLVMGNGCASVLRSADNGAAVPDREDGVGYWPMSVVAVPDPAEGGDRVAVGLMRVRATGTGMWDFEVLGSSVANFRVPVNGTPELVGVTDLGPDVPDLSRPLWGAAVEVTGDQVYVYGTSTPGGDYVFGYSLHVARTTVDDYLDESSWEYFDGRSWVRDPTQVADLIPAATGVSRVLSVFEQDGSWYAVSKQYEFIGTEMVIWKADSPTGPFVSTGPVAEIPSGQEVFQYMPLAHPDLLPRKGTVVVSWSVNAMDLEVVEQNPRLYRPRFRRVTLP</sequence>
<accession>A0ABQ1Q9U8</accession>
<evidence type="ECO:0000313" key="1">
    <source>
        <dbReference type="EMBL" id="GGD20498.1"/>
    </source>
</evidence>
<dbReference type="RefSeq" id="WP_188421644.1">
    <property type="nucleotide sequence ID" value="NZ_BMCK01000003.1"/>
</dbReference>
<protein>
    <recommendedName>
        <fullName evidence="3">DUF4185 domain-containing protein</fullName>
    </recommendedName>
</protein>
<dbReference type="EMBL" id="BMCK01000003">
    <property type="protein sequence ID" value="GGD20498.1"/>
    <property type="molecule type" value="Genomic_DNA"/>
</dbReference>